<keyword evidence="4 5" id="KW-0819">tRNA processing</keyword>
<dbReference type="PROSITE" id="PS51620">
    <property type="entry name" value="SAM_TRM61"/>
    <property type="match status" value="1"/>
</dbReference>
<dbReference type="Proteomes" id="UP000481339">
    <property type="component" value="Unassembled WGS sequence"/>
</dbReference>
<feature type="binding site" evidence="6">
    <location>
        <begin position="114"/>
        <end position="117"/>
    </location>
    <ligand>
        <name>S-adenosyl-L-methionine</name>
        <dbReference type="ChEBI" id="CHEBI:59789"/>
    </ligand>
</feature>
<feature type="domain" description="tRNA (adenine(58)-N(1))-methyltransferase catalytic subunit TRM61 C-terminal" evidence="8">
    <location>
        <begin position="78"/>
        <end position="245"/>
    </location>
</feature>
<dbReference type="InterPro" id="IPR014816">
    <property type="entry name" value="tRNA_MeTrfase_Gcd14"/>
</dbReference>
<evidence type="ECO:0000313" key="9">
    <source>
        <dbReference type="EMBL" id="KAB1632843.1"/>
    </source>
</evidence>
<accession>A0A7C8FL05</accession>
<dbReference type="GO" id="GO:0031515">
    <property type="term" value="C:tRNA (m1A) methyltransferase complex"/>
    <property type="evidence" value="ECO:0007669"/>
    <property type="project" value="UniProtKB-UniRule"/>
</dbReference>
<evidence type="ECO:0000259" key="8">
    <source>
        <dbReference type="Pfam" id="PF08704"/>
    </source>
</evidence>
<dbReference type="Gene3D" id="3.40.50.150">
    <property type="entry name" value="Vaccinia Virus protein VP39"/>
    <property type="match status" value="1"/>
</dbReference>
<dbReference type="SUPFAM" id="SSF53335">
    <property type="entry name" value="S-adenosyl-L-methionine-dependent methyltransferases"/>
    <property type="match status" value="1"/>
</dbReference>
<dbReference type="Gene3D" id="3.10.330.20">
    <property type="match status" value="1"/>
</dbReference>
<dbReference type="InterPro" id="IPR029063">
    <property type="entry name" value="SAM-dependent_MTases_sf"/>
</dbReference>
<feature type="binding site" evidence="6">
    <location>
        <position position="135"/>
    </location>
    <ligand>
        <name>S-adenosyl-L-methionine</name>
        <dbReference type="ChEBI" id="CHEBI:59789"/>
    </ligand>
</feature>
<sequence>MTNQPTHARPLRAGDKVQLTGPKGRMHTIILQPGAEFHTNRGAIRHDDLIGGPDGTVVQTAQGTRWLALRPRLVDEVLSMPRGAAIIYPKDAVRILAAADVKPGDHVVEAGVGSGALSLWLLRALAGHGALHSFERRAEFAEIAEANVSGHLGGHPDNWTITLGDLQERLPDQVPDSTADAVVLDMLAPWETLDAVTRALRPGGVLVVYVATVPQLSRVCEAVRDTERFTDPAASESIVRDWHVEGLAVRPEHRMIGHTGFLAVARRLAEGVDLPDLRRRPAKDAYDPEDMEIWTPGAVGQRGVSEKRLRKTVREARRQRERRVAE</sequence>
<dbReference type="RefSeq" id="WP_158035765.1">
    <property type="nucleotide sequence ID" value="NZ_BAAAZV010000003.1"/>
</dbReference>
<comment type="similarity">
    <text evidence="5">Belongs to the class I-like SAM-binding methyltransferase superfamily. TRM61 family.</text>
</comment>
<keyword evidence="2 5" id="KW-0808">Transferase</keyword>
<dbReference type="AlphaFoldDB" id="A0A7C8FL05"/>
<evidence type="ECO:0000256" key="4">
    <source>
        <dbReference type="ARBA" id="ARBA00022694"/>
    </source>
</evidence>
<dbReference type="Pfam" id="PF14801">
    <property type="entry name" value="TrmI-like_N"/>
    <property type="match status" value="1"/>
</dbReference>
<gene>
    <name evidence="9" type="ORF">F8O02_02990</name>
</gene>
<dbReference type="CDD" id="cd02440">
    <property type="entry name" value="AdoMet_MTases"/>
    <property type="match status" value="1"/>
</dbReference>
<name>A0A7C8FL05_9MICO</name>
<feature type="region of interest" description="Disordered" evidence="7">
    <location>
        <begin position="304"/>
        <end position="326"/>
    </location>
</feature>
<feature type="binding site" evidence="6">
    <location>
        <position position="165"/>
    </location>
    <ligand>
        <name>S-adenosyl-L-methionine</name>
        <dbReference type="ChEBI" id="CHEBI:59789"/>
    </ligand>
</feature>
<dbReference type="InterPro" id="IPR049470">
    <property type="entry name" value="TRM61_C"/>
</dbReference>
<dbReference type="EMBL" id="WBKA01000002">
    <property type="protein sequence ID" value="KAB1632843.1"/>
    <property type="molecule type" value="Genomic_DNA"/>
</dbReference>
<keyword evidence="1 5" id="KW-0489">Methyltransferase</keyword>
<dbReference type="GO" id="GO:0160107">
    <property type="term" value="F:tRNA (adenine(58)-N1)-methyltransferase activity"/>
    <property type="evidence" value="ECO:0007669"/>
    <property type="project" value="UniProtKB-EC"/>
</dbReference>
<evidence type="ECO:0000256" key="3">
    <source>
        <dbReference type="ARBA" id="ARBA00022691"/>
    </source>
</evidence>
<comment type="function">
    <text evidence="5">Catalyzes the S-adenosyl-L-methionine-dependent formation of N(1)-methyladenine at position 58 (m1A58) in tRNA.</text>
</comment>
<dbReference type="PANTHER" id="PTHR12133">
    <property type="entry name" value="TRNA (ADENINE(58)-N(1))-METHYLTRANSFERASE"/>
    <property type="match status" value="1"/>
</dbReference>
<reference evidence="9 10" key="1">
    <citation type="submission" date="2019-09" db="EMBL/GenBank/DDBJ databases">
        <title>Phylogeny of genus Pseudoclavibacter and closely related genus.</title>
        <authorList>
            <person name="Li Y."/>
        </authorList>
    </citation>
    <scope>NUCLEOTIDE SEQUENCE [LARGE SCALE GENOMIC DNA]</scope>
    <source>
        <strain evidence="9 10">JCM 16921</strain>
    </source>
</reference>
<evidence type="ECO:0000313" key="10">
    <source>
        <dbReference type="Proteomes" id="UP000481339"/>
    </source>
</evidence>
<comment type="caution">
    <text evidence="9">The sequence shown here is derived from an EMBL/GenBank/DDBJ whole genome shotgun (WGS) entry which is preliminary data.</text>
</comment>
<evidence type="ECO:0000256" key="2">
    <source>
        <dbReference type="ARBA" id="ARBA00022679"/>
    </source>
</evidence>
<evidence type="ECO:0000256" key="6">
    <source>
        <dbReference type="PIRSR" id="PIRSR017269-1"/>
    </source>
</evidence>
<evidence type="ECO:0000256" key="5">
    <source>
        <dbReference type="PIRNR" id="PIRNR017269"/>
    </source>
</evidence>
<feature type="binding site" evidence="6">
    <location>
        <position position="185"/>
    </location>
    <ligand>
        <name>S-adenosyl-L-methionine</name>
        <dbReference type="ChEBI" id="CHEBI:59789"/>
    </ligand>
</feature>
<dbReference type="GO" id="GO:0030488">
    <property type="term" value="P:tRNA methylation"/>
    <property type="evidence" value="ECO:0007669"/>
    <property type="project" value="InterPro"/>
</dbReference>
<dbReference type="PANTHER" id="PTHR12133:SF1">
    <property type="entry name" value="TRNA (ADENINE(58)-N(1))-METHYLTRANSFERASE, MITOCHONDRIAL"/>
    <property type="match status" value="1"/>
</dbReference>
<dbReference type="Pfam" id="PF08704">
    <property type="entry name" value="GCD14"/>
    <property type="match status" value="1"/>
</dbReference>
<dbReference type="OrthoDB" id="9781391at2"/>
<organism evidence="9 10">
    <name type="scientific">Pseudoclavibacter caeni</name>
    <dbReference type="NCBI Taxonomy" id="908846"/>
    <lineage>
        <taxon>Bacteria</taxon>
        <taxon>Bacillati</taxon>
        <taxon>Actinomycetota</taxon>
        <taxon>Actinomycetes</taxon>
        <taxon>Micrococcales</taxon>
        <taxon>Microbacteriaceae</taxon>
        <taxon>Pseudoclavibacter</taxon>
    </lineage>
</organism>
<comment type="catalytic activity">
    <reaction evidence="5">
        <text>adenosine(58) in tRNA + S-adenosyl-L-methionine = N(1)-methyladenosine(58) in tRNA + S-adenosyl-L-homocysteine + H(+)</text>
        <dbReference type="Rhea" id="RHEA:43152"/>
        <dbReference type="Rhea" id="RHEA-COMP:10365"/>
        <dbReference type="Rhea" id="RHEA-COMP:10366"/>
        <dbReference type="ChEBI" id="CHEBI:15378"/>
        <dbReference type="ChEBI" id="CHEBI:57856"/>
        <dbReference type="ChEBI" id="CHEBI:59789"/>
        <dbReference type="ChEBI" id="CHEBI:74411"/>
        <dbReference type="ChEBI" id="CHEBI:74491"/>
        <dbReference type="EC" id="2.1.1.220"/>
    </reaction>
</comment>
<evidence type="ECO:0000256" key="1">
    <source>
        <dbReference type="ARBA" id="ARBA00022603"/>
    </source>
</evidence>
<dbReference type="PIRSF" id="PIRSF017269">
    <property type="entry name" value="GCD14"/>
    <property type="match status" value="1"/>
</dbReference>
<evidence type="ECO:0000256" key="7">
    <source>
        <dbReference type="SAM" id="MobiDB-lite"/>
    </source>
</evidence>
<keyword evidence="3 5" id="KW-0949">S-adenosyl-L-methionine</keyword>
<proteinExistence type="inferred from homology"/>
<dbReference type="EC" id="2.1.1.220" evidence="5"/>
<comment type="subunit">
    <text evidence="5">Homotetramer composed of a dimer of dimers.</text>
</comment>
<keyword evidence="10" id="KW-1185">Reference proteome</keyword>
<protein>
    <recommendedName>
        <fullName evidence="5">tRNA (adenine(58)-N(1))-methyltransferase TrmI</fullName>
        <ecNumber evidence="5">2.1.1.220</ecNumber>
    </recommendedName>
</protein>
<dbReference type="FunFam" id="3.40.50.150:FF:000019">
    <property type="entry name" value="tRNA (adenine(58)-N(1))-methyltransferase TrmI"/>
    <property type="match status" value="1"/>
</dbReference>